<reference evidence="1 2" key="1">
    <citation type="submission" date="2016-10" db="EMBL/GenBank/DDBJ databases">
        <authorList>
            <person name="de Groot N.N."/>
        </authorList>
    </citation>
    <scope>NUCLEOTIDE SEQUENCE [LARGE SCALE GENOMIC DNA]</scope>
    <source>
        <strain evidence="1 2">CGMCC 1.5382</strain>
    </source>
</reference>
<dbReference type="InterPro" id="IPR004360">
    <property type="entry name" value="Glyas_Fos-R_dOase_dom"/>
</dbReference>
<dbReference type="SUPFAM" id="SSF54593">
    <property type="entry name" value="Glyoxalase/Bleomycin resistance protein/Dihydroxybiphenyl dioxygenase"/>
    <property type="match status" value="1"/>
</dbReference>
<dbReference type="CDD" id="cd06587">
    <property type="entry name" value="VOC"/>
    <property type="match status" value="1"/>
</dbReference>
<evidence type="ECO:0000313" key="1">
    <source>
        <dbReference type="EMBL" id="SDK49555.1"/>
    </source>
</evidence>
<dbReference type="Proteomes" id="UP000198701">
    <property type="component" value="Unassembled WGS sequence"/>
</dbReference>
<protein>
    <submittedName>
        <fullName evidence="1">Uncharacterized protein</fullName>
    </submittedName>
</protein>
<dbReference type="InterPro" id="IPR037523">
    <property type="entry name" value="VOC_core"/>
</dbReference>
<dbReference type="Pfam" id="PF00903">
    <property type="entry name" value="Glyoxalase"/>
    <property type="match status" value="1"/>
</dbReference>
<dbReference type="STRING" id="386301.SAMN05216282_10715"/>
<dbReference type="PROSITE" id="PS51819">
    <property type="entry name" value="VOC"/>
    <property type="match status" value="1"/>
</dbReference>
<sequence>MLKNSELIAVLPAKDLGRAREYYRDKLGLEVAEETPGGLVYRMASGAAFLLYETSNAGTARNTQMCWTTADIEAEMAELRGRGVVFEEYDLPGLKTENGVATMDGERGSWFIDSEGNTLCLTQQT</sequence>
<dbReference type="EMBL" id="FNFU01000007">
    <property type="protein sequence ID" value="SDK49555.1"/>
    <property type="molecule type" value="Genomic_DNA"/>
</dbReference>
<evidence type="ECO:0000313" key="2">
    <source>
        <dbReference type="Proteomes" id="UP000198701"/>
    </source>
</evidence>
<organism evidence="1 2">
    <name type="scientific">Cryobacterium psychrotolerans</name>
    <dbReference type="NCBI Taxonomy" id="386301"/>
    <lineage>
        <taxon>Bacteria</taxon>
        <taxon>Bacillati</taxon>
        <taxon>Actinomycetota</taxon>
        <taxon>Actinomycetes</taxon>
        <taxon>Micrococcales</taxon>
        <taxon>Microbacteriaceae</taxon>
        <taxon>Cryobacterium</taxon>
    </lineage>
</organism>
<accession>A0A1G9CDQ1</accession>
<keyword evidence="2" id="KW-1185">Reference proteome</keyword>
<dbReference type="Gene3D" id="3.10.180.10">
    <property type="entry name" value="2,3-Dihydroxybiphenyl 1,2-Dioxygenase, domain 1"/>
    <property type="match status" value="1"/>
</dbReference>
<proteinExistence type="predicted"/>
<dbReference type="InterPro" id="IPR029068">
    <property type="entry name" value="Glyas_Bleomycin-R_OHBP_Dase"/>
</dbReference>
<gene>
    <name evidence="1" type="ORF">SAMN05216282_10715</name>
</gene>
<dbReference type="OrthoDB" id="9804907at2"/>
<dbReference type="AlphaFoldDB" id="A0A1G9CDQ1"/>
<name>A0A1G9CDQ1_9MICO</name>
<dbReference type="RefSeq" id="WP_092323034.1">
    <property type="nucleotide sequence ID" value="NZ_FNFU01000007.1"/>
</dbReference>